<feature type="transmembrane region" description="Helical" evidence="1">
    <location>
        <begin position="14"/>
        <end position="34"/>
    </location>
</feature>
<evidence type="ECO:0000256" key="1">
    <source>
        <dbReference type="SAM" id="Phobius"/>
    </source>
</evidence>
<keyword evidence="1" id="KW-0472">Membrane</keyword>
<proteinExistence type="predicted"/>
<reference evidence="2 3" key="1">
    <citation type="submission" date="2016-03" db="EMBL/GenBank/DDBJ databases">
        <authorList>
            <person name="Sant'Anna F.H."/>
            <person name="Ambrosini A."/>
            <person name="Souza R."/>
            <person name="Bach E."/>
            <person name="Fernandes G."/>
            <person name="Balsanelli E."/>
            <person name="Baura V.A."/>
            <person name="Souza E.M."/>
            <person name="Passaglia L."/>
        </authorList>
    </citation>
    <scope>NUCLEOTIDE SEQUENCE [LARGE SCALE GENOMIC DNA]</scope>
    <source>
        <strain evidence="2 3">P26E</strain>
    </source>
</reference>
<evidence type="ECO:0000313" key="3">
    <source>
        <dbReference type="Proteomes" id="UP000186058"/>
    </source>
</evidence>
<comment type="caution">
    <text evidence="2">The sequence shown here is derived from an EMBL/GenBank/DDBJ whole genome shotgun (WGS) entry which is preliminary data.</text>
</comment>
<gene>
    <name evidence="2" type="ORF">A3844_08435</name>
</gene>
<protein>
    <submittedName>
        <fullName evidence="2">Uncharacterized protein</fullName>
    </submittedName>
</protein>
<name>A0ABX3ES11_9BACL</name>
<accession>A0ABX3ES11</accession>
<dbReference type="EMBL" id="LVWI01000031">
    <property type="protein sequence ID" value="OKP88386.1"/>
    <property type="molecule type" value="Genomic_DNA"/>
</dbReference>
<sequence>MQARVRFQSKMQKTLHYISVAGTFMTLYGILYAVQDLTIGRFPLFSKSFIFWVPLKLILFTGISFYIIFKYIKIGSNYEYKEPDHS</sequence>
<keyword evidence="3" id="KW-1185">Reference proteome</keyword>
<feature type="transmembrane region" description="Helical" evidence="1">
    <location>
        <begin position="49"/>
        <end position="69"/>
    </location>
</feature>
<evidence type="ECO:0000313" key="2">
    <source>
        <dbReference type="EMBL" id="OKP88386.1"/>
    </source>
</evidence>
<dbReference type="Proteomes" id="UP000186058">
    <property type="component" value="Unassembled WGS sequence"/>
</dbReference>
<organism evidence="2 3">
    <name type="scientific">Paenibacillus helianthi</name>
    <dbReference type="NCBI Taxonomy" id="1349432"/>
    <lineage>
        <taxon>Bacteria</taxon>
        <taxon>Bacillati</taxon>
        <taxon>Bacillota</taxon>
        <taxon>Bacilli</taxon>
        <taxon>Bacillales</taxon>
        <taxon>Paenibacillaceae</taxon>
        <taxon>Paenibacillus</taxon>
    </lineage>
</organism>
<keyword evidence="1" id="KW-1133">Transmembrane helix</keyword>
<keyword evidence="1" id="KW-0812">Transmembrane</keyword>